<sequence length="575" mass="62989">MPPLKLIFGIVGFFILLAVVVTGYVLLHNEETTPGLDIIIEAPTRVLIGTPFDVTVKVLNNSRNILTDASVSVELPEAMIFVSDAIEKRRESFELGNLGVQSLSQETFTVLALEDENTLKEIKTTVSYTPASLNTRFEKEETALIEIGESGIQVDITIPKKIFNGETFDLDLTYKNISESDIKDLVLSIAYPQSFVYESATLKPDQGDSTWKLGDVNKNKSFDFTVKGSIVGIEQANYEFTIQMEREFFGNRYVIAKKTGRLEVIESPLSLVIEADGGKSGAAEIGRAIKYKLTFTNNTDVTLEDIIVKARSFGELIDIARVGPGAGVFSSVDNSIHWNASNIPLLKALPPRSSASVDFTMQLIDAFPIRRISDKNYTVRVEVEVESTTVPQHIPINRTIGVAENVTKVSGDMQFDQLGLFRDAAAGILNKGPLPPKVRETTEYTIHWQISSSATDLKDIELFGVLGDNVNFTGVVKSNNGILPEFNIRTQMVEWKVPHVPATTGIIGEPVEAIFQVALTPSILQIGNVPVLIKSVTAKATDGFTGVTFERTDGPILTNLSDDPTVDSEQGRVVQ</sequence>
<accession>A0A2M6WJ79</accession>
<name>A0A2M6WJ79_9BACT</name>
<protein>
    <recommendedName>
        <fullName evidence="5">DUF11 domain-containing protein</fullName>
    </recommendedName>
</protein>
<dbReference type="Proteomes" id="UP000228635">
    <property type="component" value="Unassembled WGS sequence"/>
</dbReference>
<evidence type="ECO:0008006" key="5">
    <source>
        <dbReference type="Google" id="ProtNLM"/>
    </source>
</evidence>
<dbReference type="AlphaFoldDB" id="A0A2M6WJ79"/>
<gene>
    <name evidence="3" type="ORF">COU08_00345</name>
</gene>
<dbReference type="EMBL" id="PFBA01000006">
    <property type="protein sequence ID" value="PIT92819.1"/>
    <property type="molecule type" value="Genomic_DNA"/>
</dbReference>
<reference evidence="4" key="1">
    <citation type="submission" date="2017-09" db="EMBL/GenBank/DDBJ databases">
        <title>Depth-based differentiation of microbial function through sediment-hosted aquifers and enrichment of novel symbionts in the deep terrestrial subsurface.</title>
        <authorList>
            <person name="Probst A.J."/>
            <person name="Ladd B."/>
            <person name="Jarett J.K."/>
            <person name="Geller-Mcgrath D.E."/>
            <person name="Sieber C.M.K."/>
            <person name="Emerson J.B."/>
            <person name="Anantharaman K."/>
            <person name="Thomas B.C."/>
            <person name="Malmstrom R."/>
            <person name="Stieglmeier M."/>
            <person name="Klingl A."/>
            <person name="Woyke T."/>
            <person name="Ryan C.M."/>
            <person name="Banfield J.F."/>
        </authorList>
    </citation>
    <scope>NUCLEOTIDE SEQUENCE [LARGE SCALE GENOMIC DNA]</scope>
</reference>
<feature type="transmembrane region" description="Helical" evidence="2">
    <location>
        <begin position="6"/>
        <end position="27"/>
    </location>
</feature>
<comment type="caution">
    <text evidence="3">The sequence shown here is derived from an EMBL/GenBank/DDBJ whole genome shotgun (WGS) entry which is preliminary data.</text>
</comment>
<evidence type="ECO:0000313" key="3">
    <source>
        <dbReference type="EMBL" id="PIT92819.1"/>
    </source>
</evidence>
<keyword evidence="2" id="KW-1133">Transmembrane helix</keyword>
<keyword evidence="2" id="KW-0812">Transmembrane</keyword>
<evidence type="ECO:0000313" key="4">
    <source>
        <dbReference type="Proteomes" id="UP000228635"/>
    </source>
</evidence>
<keyword evidence="2" id="KW-0472">Membrane</keyword>
<evidence type="ECO:0000256" key="1">
    <source>
        <dbReference type="SAM" id="MobiDB-lite"/>
    </source>
</evidence>
<organism evidence="3 4">
    <name type="scientific">Candidatus Harrisonbacteria bacterium CG10_big_fil_rev_8_21_14_0_10_42_17</name>
    <dbReference type="NCBI Taxonomy" id="1974584"/>
    <lineage>
        <taxon>Bacteria</taxon>
        <taxon>Candidatus Harrisoniibacteriota</taxon>
    </lineage>
</organism>
<evidence type="ECO:0000256" key="2">
    <source>
        <dbReference type="SAM" id="Phobius"/>
    </source>
</evidence>
<proteinExistence type="predicted"/>
<feature type="region of interest" description="Disordered" evidence="1">
    <location>
        <begin position="555"/>
        <end position="575"/>
    </location>
</feature>